<sequence>MIKQGVVQEKISDLTSMNHLPPLSTLPQWSRINTLDRGRYPKPFVRDKIHLYPEMSKKEDGEENREVDLLEMDPKQRIQHLERNMMFLKQQHQEVLHSLHAEIEGLKKENKEIEGLKKENKDLQFKIIMSQKSQQQQQQLQTADKRSASSQQSAKDRSAQNELVSRGLDKEYSSTSLFSQTLEYNSSAGRSREDRIDELKVIFLEEEIKELKHALRESRNRNNYLSQLLEQAEDVKKKQQARIDMLQQQVSQGGGALAEQIAAGSLNPFSNQVRPPTLAECEAIIKHLQKVNENQAHELDSLKSDLRDVLYSHKWTPDAYLLAKAYIAEDDAKTEKTLPKVALKNPSRKLPEVAYVNRETVTLPALKQTVSNQNVERRKRTQILQKARLRKEVIP</sequence>
<keyword evidence="7" id="KW-1185">Reference proteome</keyword>
<evidence type="ECO:0000313" key="7">
    <source>
        <dbReference type="Proteomes" id="UP000005408"/>
    </source>
</evidence>
<feature type="coiled-coil region" evidence="2">
    <location>
        <begin position="78"/>
        <end position="126"/>
    </location>
</feature>
<dbReference type="PANTHER" id="PTHR14882:SF5">
    <property type="entry name" value="COILED-COIL DOMAIN CONTAINING 74A"/>
    <property type="match status" value="1"/>
</dbReference>
<feature type="domain" description="CCDC92/74 N-terminal" evidence="4">
    <location>
        <begin position="75"/>
        <end position="112"/>
    </location>
</feature>
<evidence type="ECO:0000256" key="3">
    <source>
        <dbReference type="SAM" id="MobiDB-lite"/>
    </source>
</evidence>
<evidence type="ECO:0008006" key="8">
    <source>
        <dbReference type="Google" id="ProtNLM"/>
    </source>
</evidence>
<feature type="region of interest" description="Disordered" evidence="3">
    <location>
        <begin position="134"/>
        <end position="166"/>
    </location>
</feature>
<evidence type="ECO:0000256" key="2">
    <source>
        <dbReference type="SAM" id="Coils"/>
    </source>
</evidence>
<dbReference type="Proteomes" id="UP000005408">
    <property type="component" value="Unassembled WGS sequence"/>
</dbReference>
<dbReference type="EnsemblMetazoa" id="G21729.3">
    <property type="protein sequence ID" value="G21729.3:cds"/>
    <property type="gene ID" value="G21729"/>
</dbReference>
<dbReference type="AlphaFoldDB" id="A0A8W8K348"/>
<feature type="domain" description="Coiled coil protein 74 C-terminal" evidence="5">
    <location>
        <begin position="273"/>
        <end position="391"/>
    </location>
</feature>
<proteinExistence type="predicted"/>
<organism evidence="6 7">
    <name type="scientific">Magallana gigas</name>
    <name type="common">Pacific oyster</name>
    <name type="synonym">Crassostrea gigas</name>
    <dbReference type="NCBI Taxonomy" id="29159"/>
    <lineage>
        <taxon>Eukaryota</taxon>
        <taxon>Metazoa</taxon>
        <taxon>Spiralia</taxon>
        <taxon>Lophotrochozoa</taxon>
        <taxon>Mollusca</taxon>
        <taxon>Bivalvia</taxon>
        <taxon>Autobranchia</taxon>
        <taxon>Pteriomorphia</taxon>
        <taxon>Ostreida</taxon>
        <taxon>Ostreoidea</taxon>
        <taxon>Ostreidae</taxon>
        <taxon>Magallana</taxon>
    </lineage>
</organism>
<accession>A0A8W8K348</accession>
<evidence type="ECO:0000259" key="5">
    <source>
        <dbReference type="Pfam" id="PF14917"/>
    </source>
</evidence>
<reference evidence="6" key="1">
    <citation type="submission" date="2022-08" db="UniProtKB">
        <authorList>
            <consortium name="EnsemblMetazoa"/>
        </authorList>
    </citation>
    <scope>IDENTIFICATION</scope>
    <source>
        <strain evidence="6">05x7-T-G4-1.051#20</strain>
    </source>
</reference>
<name>A0A8W8K348_MAGGI</name>
<evidence type="ECO:0000259" key="4">
    <source>
        <dbReference type="Pfam" id="PF14916"/>
    </source>
</evidence>
<evidence type="ECO:0000313" key="6">
    <source>
        <dbReference type="EnsemblMetazoa" id="G21729.3:cds"/>
    </source>
</evidence>
<dbReference type="InterPro" id="IPR039496">
    <property type="entry name" value="CCDC92/74_N"/>
</dbReference>
<protein>
    <recommendedName>
        <fullName evidence="8">Coiled-coil domain-containing protein 74B</fullName>
    </recommendedName>
</protein>
<dbReference type="Pfam" id="PF14916">
    <property type="entry name" value="CCDC92"/>
    <property type="match status" value="1"/>
</dbReference>
<evidence type="ECO:0000256" key="1">
    <source>
        <dbReference type="ARBA" id="ARBA00023054"/>
    </source>
</evidence>
<feature type="coiled-coil region" evidence="2">
    <location>
        <begin position="201"/>
        <end position="249"/>
    </location>
</feature>
<dbReference type="InterPro" id="IPR029422">
    <property type="entry name" value="CCDC74_C"/>
</dbReference>
<dbReference type="PANTHER" id="PTHR14882">
    <property type="entry name" value="COILED-COIL DOMAIN-CONTAINING 74A"/>
    <property type="match status" value="1"/>
</dbReference>
<dbReference type="Pfam" id="PF14917">
    <property type="entry name" value="CCDC74_C"/>
    <property type="match status" value="1"/>
</dbReference>
<keyword evidence="1 2" id="KW-0175">Coiled coil</keyword>
<dbReference type="InterPro" id="IPR040370">
    <property type="entry name" value="CCDC74A/CCDC74B/CCDC92"/>
</dbReference>